<protein>
    <submittedName>
        <fullName evidence="4">Class I SAM-dependent methyltransferase</fullName>
    </submittedName>
</protein>
<name>A0A939PMR8_9ACTN</name>
<dbReference type="RefSeq" id="WP_208259327.1">
    <property type="nucleotide sequence ID" value="NZ_JAGEOJ010000013.1"/>
</dbReference>
<evidence type="ECO:0000256" key="2">
    <source>
        <dbReference type="ARBA" id="ARBA00022679"/>
    </source>
</evidence>
<dbReference type="SUPFAM" id="SSF53335">
    <property type="entry name" value="S-adenosyl-L-methionine-dependent methyltransferases"/>
    <property type="match status" value="1"/>
</dbReference>
<dbReference type="InterPro" id="IPR029063">
    <property type="entry name" value="SAM-dependent_MTases_sf"/>
</dbReference>
<gene>
    <name evidence="4" type="ORF">J4573_30350</name>
</gene>
<feature type="domain" description="Methyltransferase" evidence="3">
    <location>
        <begin position="43"/>
        <end position="133"/>
    </location>
</feature>
<evidence type="ECO:0000256" key="1">
    <source>
        <dbReference type="ARBA" id="ARBA00022603"/>
    </source>
</evidence>
<evidence type="ECO:0000313" key="5">
    <source>
        <dbReference type="Proteomes" id="UP000669179"/>
    </source>
</evidence>
<dbReference type="AlphaFoldDB" id="A0A939PMR8"/>
<keyword evidence="5" id="KW-1185">Reference proteome</keyword>
<dbReference type="PANTHER" id="PTHR43861">
    <property type="entry name" value="TRANS-ACONITATE 2-METHYLTRANSFERASE-RELATED"/>
    <property type="match status" value="1"/>
</dbReference>
<evidence type="ECO:0000313" key="4">
    <source>
        <dbReference type="EMBL" id="MBO2451426.1"/>
    </source>
</evidence>
<keyword evidence="1 4" id="KW-0489">Methyltransferase</keyword>
<dbReference type="EMBL" id="JAGEOJ010000013">
    <property type="protein sequence ID" value="MBO2451426.1"/>
    <property type="molecule type" value="Genomic_DNA"/>
</dbReference>
<dbReference type="InterPro" id="IPR041698">
    <property type="entry name" value="Methyltransf_25"/>
</dbReference>
<sequence>MSTRDSYDEVAGEYAERLQDELAAKPLDRALLKLLADSVSGPIADIGCGPGHVAAHLHGLGTPVLGIDLSPRMIEIASASHPGIGFHTGDMRELHVPDQAWSGIVALYSIIHIPPADLPRAFAEFYRVLKPSGVLLLAFHLGDEVRHMDEWWGHQVSLDFQFYLRPEIETALTDAGFTVDAYIERKPYAHEAETTRAYLMAHR</sequence>
<dbReference type="Proteomes" id="UP000669179">
    <property type="component" value="Unassembled WGS sequence"/>
</dbReference>
<organism evidence="4 5">
    <name type="scientific">Actinomadura barringtoniae</name>
    <dbReference type="NCBI Taxonomy" id="1427535"/>
    <lineage>
        <taxon>Bacteria</taxon>
        <taxon>Bacillati</taxon>
        <taxon>Actinomycetota</taxon>
        <taxon>Actinomycetes</taxon>
        <taxon>Streptosporangiales</taxon>
        <taxon>Thermomonosporaceae</taxon>
        <taxon>Actinomadura</taxon>
    </lineage>
</organism>
<comment type="caution">
    <text evidence="4">The sequence shown here is derived from an EMBL/GenBank/DDBJ whole genome shotgun (WGS) entry which is preliminary data.</text>
</comment>
<accession>A0A939PMR8</accession>
<dbReference type="Pfam" id="PF13649">
    <property type="entry name" value="Methyltransf_25"/>
    <property type="match status" value="1"/>
</dbReference>
<dbReference type="CDD" id="cd02440">
    <property type="entry name" value="AdoMet_MTases"/>
    <property type="match status" value="1"/>
</dbReference>
<reference evidence="4" key="1">
    <citation type="submission" date="2021-03" db="EMBL/GenBank/DDBJ databases">
        <authorList>
            <person name="Kanchanasin P."/>
            <person name="Saeng-In P."/>
            <person name="Phongsopitanun W."/>
            <person name="Yuki M."/>
            <person name="Kudo T."/>
            <person name="Ohkuma M."/>
            <person name="Tanasupawat S."/>
        </authorList>
    </citation>
    <scope>NUCLEOTIDE SEQUENCE</scope>
    <source>
        <strain evidence="4">GKU 128</strain>
    </source>
</reference>
<keyword evidence="2" id="KW-0808">Transferase</keyword>
<dbReference type="Gene3D" id="3.40.50.150">
    <property type="entry name" value="Vaccinia Virus protein VP39"/>
    <property type="match status" value="1"/>
</dbReference>
<dbReference type="GO" id="GO:0032259">
    <property type="term" value="P:methylation"/>
    <property type="evidence" value="ECO:0007669"/>
    <property type="project" value="UniProtKB-KW"/>
</dbReference>
<proteinExistence type="predicted"/>
<dbReference type="PANTHER" id="PTHR43861:SF1">
    <property type="entry name" value="TRANS-ACONITATE 2-METHYLTRANSFERASE"/>
    <property type="match status" value="1"/>
</dbReference>
<evidence type="ECO:0000259" key="3">
    <source>
        <dbReference type="Pfam" id="PF13649"/>
    </source>
</evidence>
<dbReference type="GO" id="GO:0008168">
    <property type="term" value="F:methyltransferase activity"/>
    <property type="evidence" value="ECO:0007669"/>
    <property type="project" value="UniProtKB-KW"/>
</dbReference>